<dbReference type="InterPro" id="IPR005031">
    <property type="entry name" value="COQ10_START"/>
</dbReference>
<feature type="domain" description="Coenzyme Q-binding protein COQ10 START" evidence="2">
    <location>
        <begin position="10"/>
        <end position="138"/>
    </location>
</feature>
<keyword evidence="4" id="KW-1185">Reference proteome</keyword>
<name>A0A081B8X1_9HYPH</name>
<dbReference type="Proteomes" id="UP000028702">
    <property type="component" value="Unassembled WGS sequence"/>
</dbReference>
<dbReference type="Pfam" id="PF03364">
    <property type="entry name" value="Polyketide_cyc"/>
    <property type="match status" value="1"/>
</dbReference>
<evidence type="ECO:0000313" key="4">
    <source>
        <dbReference type="Proteomes" id="UP000028702"/>
    </source>
</evidence>
<reference evidence="3 4" key="1">
    <citation type="submission" date="2014-07" db="EMBL/GenBank/DDBJ databases">
        <title>Tepidicaulis marinum gen. nov., sp. nov., a novel marine bacterium denitrifying nitrate to nitrous oxide strictly under microaerobic conditions.</title>
        <authorList>
            <person name="Takeuchi M."/>
            <person name="Yamagishi T."/>
            <person name="Kamagata Y."/>
            <person name="Oshima K."/>
            <person name="Hattori M."/>
            <person name="Katayama T."/>
            <person name="Hanada S."/>
            <person name="Tamaki H."/>
            <person name="Marumo K."/>
            <person name="Maeda H."/>
            <person name="Nedachi M."/>
            <person name="Iwasaki W."/>
            <person name="Suwa Y."/>
            <person name="Sakata S."/>
        </authorList>
    </citation>
    <scope>NUCLEOTIDE SEQUENCE [LARGE SCALE GENOMIC DNA]</scope>
    <source>
        <strain evidence="3 4">MA2</strain>
    </source>
</reference>
<dbReference type="EMBL" id="BBIO01000004">
    <property type="protein sequence ID" value="GAK44489.1"/>
    <property type="molecule type" value="Genomic_DNA"/>
</dbReference>
<dbReference type="Gene3D" id="3.30.530.20">
    <property type="match status" value="1"/>
</dbReference>
<evidence type="ECO:0000259" key="2">
    <source>
        <dbReference type="Pfam" id="PF03364"/>
    </source>
</evidence>
<proteinExistence type="inferred from homology"/>
<dbReference type="CDD" id="cd07813">
    <property type="entry name" value="COQ10p_like"/>
    <property type="match status" value="1"/>
</dbReference>
<dbReference type="InterPro" id="IPR023393">
    <property type="entry name" value="START-like_dom_sf"/>
</dbReference>
<protein>
    <submittedName>
        <fullName evidence="3">Cyclase/dehydrase</fullName>
    </submittedName>
</protein>
<dbReference type="GO" id="GO:0045333">
    <property type="term" value="P:cellular respiration"/>
    <property type="evidence" value="ECO:0007669"/>
    <property type="project" value="InterPro"/>
</dbReference>
<dbReference type="eggNOG" id="COG2867">
    <property type="taxonomic scope" value="Bacteria"/>
</dbReference>
<dbReference type="STRING" id="1333998.M2A_0988"/>
<evidence type="ECO:0000313" key="3">
    <source>
        <dbReference type="EMBL" id="GAK44489.1"/>
    </source>
</evidence>
<dbReference type="GO" id="GO:0048039">
    <property type="term" value="F:ubiquinone binding"/>
    <property type="evidence" value="ECO:0007669"/>
    <property type="project" value="InterPro"/>
</dbReference>
<organism evidence="3 4">
    <name type="scientific">Tepidicaulis marinus</name>
    <dbReference type="NCBI Taxonomy" id="1333998"/>
    <lineage>
        <taxon>Bacteria</taxon>
        <taxon>Pseudomonadati</taxon>
        <taxon>Pseudomonadota</taxon>
        <taxon>Alphaproteobacteria</taxon>
        <taxon>Hyphomicrobiales</taxon>
        <taxon>Parvibaculaceae</taxon>
        <taxon>Tepidicaulis</taxon>
    </lineage>
</organism>
<dbReference type="PANTHER" id="PTHR12901">
    <property type="entry name" value="SPERM PROTEIN HOMOLOG"/>
    <property type="match status" value="1"/>
</dbReference>
<accession>A0A081B8X1</accession>
<gene>
    <name evidence="3" type="ORF">M2A_0988</name>
</gene>
<dbReference type="PANTHER" id="PTHR12901:SF10">
    <property type="entry name" value="COENZYME Q-BINDING PROTEIN COQ10, MITOCHONDRIAL"/>
    <property type="match status" value="1"/>
</dbReference>
<dbReference type="RefSeq" id="WP_045443882.1">
    <property type="nucleotide sequence ID" value="NZ_BBIO01000004.1"/>
</dbReference>
<comment type="similarity">
    <text evidence="1">Belongs to the ribosome association toxin RatA family.</text>
</comment>
<evidence type="ECO:0000256" key="1">
    <source>
        <dbReference type="ARBA" id="ARBA00008918"/>
    </source>
</evidence>
<comment type="caution">
    <text evidence="3">The sequence shown here is derived from an EMBL/GenBank/DDBJ whole genome shotgun (WGS) entry which is preliminary data.</text>
</comment>
<dbReference type="InterPro" id="IPR044996">
    <property type="entry name" value="COQ10-like"/>
</dbReference>
<dbReference type="AlphaFoldDB" id="A0A081B8X1"/>
<dbReference type="SUPFAM" id="SSF55961">
    <property type="entry name" value="Bet v1-like"/>
    <property type="match status" value="1"/>
</dbReference>
<sequence length="151" mass="17258">MPSHKETRHVPFSASDMFALVAAVDKYPEFLPWCHGARVRSREISGDKEILLADLLIAYKMFRERFTSRVTADRAAMTVDADYVKGPFHHLDNHWHFEPAENGCFVHFSVDFEFKSRTLEALIAGVFAKAVDRMVEAFIERAYVLYGEGAN</sequence>